<keyword evidence="3" id="KW-0808">Transferase</keyword>
<dbReference type="AlphaFoldDB" id="X1AFK0"/>
<comment type="caution">
    <text evidence="9">The sequence shown here is derived from an EMBL/GenBank/DDBJ whole genome shotgun (WGS) entry which is preliminary data.</text>
</comment>
<evidence type="ECO:0000256" key="3">
    <source>
        <dbReference type="ARBA" id="ARBA00022679"/>
    </source>
</evidence>
<protein>
    <recommendedName>
        <fullName evidence="2">2-amino-4-hydroxy-6-hydroxymethyldihydropteridine diphosphokinase</fullName>
        <ecNumber evidence="2">2.7.6.3</ecNumber>
    </recommendedName>
</protein>
<dbReference type="InterPro" id="IPR000550">
    <property type="entry name" value="Hppk"/>
</dbReference>
<keyword evidence="7" id="KW-0289">Folate biosynthesis</keyword>
<evidence type="ECO:0000256" key="4">
    <source>
        <dbReference type="ARBA" id="ARBA00022741"/>
    </source>
</evidence>
<dbReference type="NCBIfam" id="TIGR01498">
    <property type="entry name" value="folK"/>
    <property type="match status" value="1"/>
</dbReference>
<keyword evidence="4" id="KW-0547">Nucleotide-binding</keyword>
<evidence type="ECO:0000256" key="1">
    <source>
        <dbReference type="ARBA" id="ARBA00005051"/>
    </source>
</evidence>
<dbReference type="EMBL" id="BART01009768">
    <property type="protein sequence ID" value="GAG80684.1"/>
    <property type="molecule type" value="Genomic_DNA"/>
</dbReference>
<dbReference type="InterPro" id="IPR035907">
    <property type="entry name" value="Hppk_sf"/>
</dbReference>
<evidence type="ECO:0000313" key="9">
    <source>
        <dbReference type="EMBL" id="GAG80684.1"/>
    </source>
</evidence>
<evidence type="ECO:0000256" key="6">
    <source>
        <dbReference type="ARBA" id="ARBA00022840"/>
    </source>
</evidence>
<organism evidence="9">
    <name type="scientific">marine sediment metagenome</name>
    <dbReference type="NCBI Taxonomy" id="412755"/>
    <lineage>
        <taxon>unclassified sequences</taxon>
        <taxon>metagenomes</taxon>
        <taxon>ecological metagenomes</taxon>
    </lineage>
</organism>
<feature type="non-terminal residue" evidence="9">
    <location>
        <position position="1"/>
    </location>
</feature>
<keyword evidence="5" id="KW-0418">Kinase</keyword>
<dbReference type="GO" id="GO:0016301">
    <property type="term" value="F:kinase activity"/>
    <property type="evidence" value="ECO:0007669"/>
    <property type="project" value="UniProtKB-KW"/>
</dbReference>
<comment type="pathway">
    <text evidence="1">Cofactor biosynthesis; tetrahydrofolate biosynthesis; 2-amino-4-hydroxy-6-hydroxymethyl-7,8-dihydropteridine diphosphate from 7,8-dihydroneopterin triphosphate: step 4/4.</text>
</comment>
<evidence type="ECO:0000256" key="7">
    <source>
        <dbReference type="ARBA" id="ARBA00022909"/>
    </source>
</evidence>
<dbReference type="Pfam" id="PF01288">
    <property type="entry name" value="HPPK"/>
    <property type="match status" value="1"/>
</dbReference>
<keyword evidence="6" id="KW-0067">ATP-binding</keyword>
<name>X1AFK0_9ZZZZ</name>
<proteinExistence type="predicted"/>
<dbReference type="GO" id="GO:0046654">
    <property type="term" value="P:tetrahydrofolate biosynthetic process"/>
    <property type="evidence" value="ECO:0007669"/>
    <property type="project" value="UniProtKB-UniPathway"/>
</dbReference>
<evidence type="ECO:0000256" key="2">
    <source>
        <dbReference type="ARBA" id="ARBA00013253"/>
    </source>
</evidence>
<dbReference type="GO" id="GO:0046656">
    <property type="term" value="P:folic acid biosynthetic process"/>
    <property type="evidence" value="ECO:0007669"/>
    <property type="project" value="UniProtKB-KW"/>
</dbReference>
<accession>X1AFK0</accession>
<sequence>RQRRIDFANLRLQYHEVVSRTKAELLIELQRIENERGRERGDVQWGPRVLDLDLLVYSNQKINDHDLIVPHPGIRERNFVLLPLGEVAPGLIIPGLGHIEKLDVSFSEPAISRIG</sequence>
<reference evidence="9" key="1">
    <citation type="journal article" date="2014" name="Front. Microbiol.">
        <title>High frequency of phylogenetically diverse reductive dehalogenase-homologous genes in deep subseafloor sedimentary metagenomes.</title>
        <authorList>
            <person name="Kawai M."/>
            <person name="Futagami T."/>
            <person name="Toyoda A."/>
            <person name="Takaki Y."/>
            <person name="Nishi S."/>
            <person name="Hori S."/>
            <person name="Arai W."/>
            <person name="Tsubouchi T."/>
            <person name="Morono Y."/>
            <person name="Uchiyama I."/>
            <person name="Ito T."/>
            <person name="Fujiyama A."/>
            <person name="Inagaki F."/>
            <person name="Takami H."/>
        </authorList>
    </citation>
    <scope>NUCLEOTIDE SEQUENCE</scope>
    <source>
        <strain evidence="9">Expedition CK06-06</strain>
    </source>
</reference>
<dbReference type="PANTHER" id="PTHR43071:SF1">
    <property type="entry name" value="2-AMINO-4-HYDROXY-6-HYDROXYMETHYLDIHYDROPTERIDINE PYROPHOSPHOKINASE"/>
    <property type="match status" value="1"/>
</dbReference>
<feature type="domain" description="7,8-dihydro-6-hydroxymethylpterin-pyrophosphokinase" evidence="8">
    <location>
        <begin position="6"/>
        <end position="89"/>
    </location>
</feature>
<dbReference type="UniPathway" id="UPA00077">
    <property type="reaction ID" value="UER00155"/>
</dbReference>
<evidence type="ECO:0000259" key="8">
    <source>
        <dbReference type="Pfam" id="PF01288"/>
    </source>
</evidence>
<gene>
    <name evidence="9" type="ORF">S01H4_21535</name>
</gene>
<dbReference type="PANTHER" id="PTHR43071">
    <property type="entry name" value="2-AMINO-4-HYDROXY-6-HYDROXYMETHYLDIHYDROPTERIDINE PYROPHOSPHOKINASE"/>
    <property type="match status" value="1"/>
</dbReference>
<dbReference type="SUPFAM" id="SSF55083">
    <property type="entry name" value="6-hydroxymethyl-7,8-dihydropterin pyrophosphokinase, HPPK"/>
    <property type="match status" value="1"/>
</dbReference>
<dbReference type="Gene3D" id="3.30.70.560">
    <property type="entry name" value="7,8-Dihydro-6-hydroxymethylpterin-pyrophosphokinase HPPK"/>
    <property type="match status" value="1"/>
</dbReference>
<dbReference type="EC" id="2.7.6.3" evidence="2"/>
<dbReference type="GO" id="GO:0003848">
    <property type="term" value="F:2-amino-4-hydroxy-6-hydroxymethyldihydropteridine diphosphokinase activity"/>
    <property type="evidence" value="ECO:0007669"/>
    <property type="project" value="UniProtKB-EC"/>
</dbReference>
<dbReference type="GO" id="GO:0005524">
    <property type="term" value="F:ATP binding"/>
    <property type="evidence" value="ECO:0007669"/>
    <property type="project" value="UniProtKB-KW"/>
</dbReference>
<evidence type="ECO:0000256" key="5">
    <source>
        <dbReference type="ARBA" id="ARBA00022777"/>
    </source>
</evidence>